<dbReference type="Proteomes" id="UP000834106">
    <property type="component" value="Chromosome 3"/>
</dbReference>
<reference evidence="2" key="1">
    <citation type="submission" date="2023-05" db="EMBL/GenBank/DDBJ databases">
        <authorList>
            <person name="Huff M."/>
        </authorList>
    </citation>
    <scope>NUCLEOTIDE SEQUENCE</scope>
</reference>
<dbReference type="GO" id="GO:0009933">
    <property type="term" value="P:meristem structural organization"/>
    <property type="evidence" value="ECO:0007669"/>
    <property type="project" value="InterPro"/>
</dbReference>
<evidence type="ECO:0000256" key="1">
    <source>
        <dbReference type="SAM" id="MobiDB-lite"/>
    </source>
</evidence>
<dbReference type="GO" id="GO:0005634">
    <property type="term" value="C:nucleus"/>
    <property type="evidence" value="ECO:0007669"/>
    <property type="project" value="InterPro"/>
</dbReference>
<organism evidence="2 3">
    <name type="scientific">Fraxinus pennsylvanica</name>
    <dbReference type="NCBI Taxonomy" id="56036"/>
    <lineage>
        <taxon>Eukaryota</taxon>
        <taxon>Viridiplantae</taxon>
        <taxon>Streptophyta</taxon>
        <taxon>Embryophyta</taxon>
        <taxon>Tracheophyta</taxon>
        <taxon>Spermatophyta</taxon>
        <taxon>Magnoliopsida</taxon>
        <taxon>eudicotyledons</taxon>
        <taxon>Gunneridae</taxon>
        <taxon>Pentapetalae</taxon>
        <taxon>asterids</taxon>
        <taxon>lamiids</taxon>
        <taxon>Lamiales</taxon>
        <taxon>Oleaceae</taxon>
        <taxon>Oleeae</taxon>
        <taxon>Fraxinus</taxon>
    </lineage>
</organism>
<sequence length="370" mass="41131">MRQKDETGHQLSAAKRAYKSAAEVGEPTGEGAAGQPDWRHTEEPRKIQLLIDKLKQSENRELEAEDMAVDCCSETETEVDDLSLDDRNLAKLRTAGVAVPNACTKHPESSTQSTSRSSGSLTIGRKRIRVILSDDEGEGYKVYCSSKTAHKCPAESVATSDEYKTRKCSSSRFHEFQDVSPAGARCSASACTPVNLEVSNCSYKSRNSRFGVMDGKYFRSTNTDAVVDESSSGTNEDNCTDGYGNLFENRNYATKSHSFGDEPYQHITCKIDEDLVHMKLDSCRNSGKLNIEDMKVEVACLYCLQLSKEKRSRGLVPVIQHMKYGWIDVFVGVMVPNNIMKLYIDCCEALPEPANLKVLKKLYNLRGIRG</sequence>
<dbReference type="GO" id="GO:0072423">
    <property type="term" value="P:response to DNA damage checkpoint signaling"/>
    <property type="evidence" value="ECO:0007669"/>
    <property type="project" value="InterPro"/>
</dbReference>
<accession>A0AAD1YVN8</accession>
<dbReference type="AlphaFoldDB" id="A0AAD1YVN8"/>
<proteinExistence type="predicted"/>
<dbReference type="PANTHER" id="PTHR47684">
    <property type="entry name" value="PROTEIN TONSOKU"/>
    <property type="match status" value="1"/>
</dbReference>
<dbReference type="GO" id="GO:0040029">
    <property type="term" value="P:epigenetic regulation of gene expression"/>
    <property type="evidence" value="ECO:0007669"/>
    <property type="project" value="InterPro"/>
</dbReference>
<evidence type="ECO:0000313" key="3">
    <source>
        <dbReference type="Proteomes" id="UP000834106"/>
    </source>
</evidence>
<protein>
    <submittedName>
        <fullName evidence="2">Uncharacterized protein</fullName>
    </submittedName>
</protein>
<dbReference type="InterPro" id="IPR044227">
    <property type="entry name" value="TONSOKU"/>
</dbReference>
<feature type="region of interest" description="Disordered" evidence="1">
    <location>
        <begin position="1"/>
        <end position="45"/>
    </location>
</feature>
<dbReference type="PANTHER" id="PTHR47684:SF1">
    <property type="entry name" value="PROTEIN TONSOKU"/>
    <property type="match status" value="1"/>
</dbReference>
<gene>
    <name evidence="2" type="ORF">FPE_LOCUS5741</name>
</gene>
<name>A0AAD1YVN8_9LAMI</name>
<keyword evidence="3" id="KW-1185">Reference proteome</keyword>
<evidence type="ECO:0000313" key="2">
    <source>
        <dbReference type="EMBL" id="CAI9758311.1"/>
    </source>
</evidence>
<dbReference type="EMBL" id="OU503038">
    <property type="protein sequence ID" value="CAI9758311.1"/>
    <property type="molecule type" value="Genomic_DNA"/>
</dbReference>